<dbReference type="EMBL" id="KB742764">
    <property type="protein sequence ID" value="EOB04710.1"/>
    <property type="molecule type" value="Genomic_DNA"/>
</dbReference>
<dbReference type="Proteomes" id="UP000296049">
    <property type="component" value="Unassembled WGS sequence"/>
</dbReference>
<protein>
    <submittedName>
        <fullName evidence="1">Uncharacterized protein</fullName>
    </submittedName>
</protein>
<reference evidence="2" key="1">
    <citation type="journal article" date="2013" name="Nat. Genet.">
        <title>The duck genome and transcriptome provide insight into an avian influenza virus reservoir species.</title>
        <authorList>
            <person name="Huang Y."/>
            <person name="Li Y."/>
            <person name="Burt D.W."/>
            <person name="Chen H."/>
            <person name="Zhang Y."/>
            <person name="Qian W."/>
            <person name="Kim H."/>
            <person name="Gan S."/>
            <person name="Zhao Y."/>
            <person name="Li J."/>
            <person name="Yi K."/>
            <person name="Feng H."/>
            <person name="Zhu P."/>
            <person name="Li B."/>
            <person name="Liu Q."/>
            <person name="Fairley S."/>
            <person name="Magor K.E."/>
            <person name="Du Z."/>
            <person name="Hu X."/>
            <person name="Goodman L."/>
            <person name="Tafer H."/>
            <person name="Vignal A."/>
            <person name="Lee T."/>
            <person name="Kim K.W."/>
            <person name="Sheng Z."/>
            <person name="An Y."/>
            <person name="Searle S."/>
            <person name="Herrero J."/>
            <person name="Groenen M.A."/>
            <person name="Crooijmans R.P."/>
            <person name="Faraut T."/>
            <person name="Cai Q."/>
            <person name="Webster R.G."/>
            <person name="Aldridge J.R."/>
            <person name="Warren W.C."/>
            <person name="Bartschat S."/>
            <person name="Kehr S."/>
            <person name="Marz M."/>
            <person name="Stadler P.F."/>
            <person name="Smith J."/>
            <person name="Kraus R.H."/>
            <person name="Zhao Y."/>
            <person name="Ren L."/>
            <person name="Fei J."/>
            <person name="Morisson M."/>
            <person name="Kaiser P."/>
            <person name="Griffin D.K."/>
            <person name="Rao M."/>
            <person name="Pitel F."/>
            <person name="Wang J."/>
            <person name="Li N."/>
        </authorList>
    </citation>
    <scope>NUCLEOTIDE SEQUENCE [LARGE SCALE GENOMIC DNA]</scope>
</reference>
<name>R0LSI2_ANAPL</name>
<dbReference type="AlphaFoldDB" id="R0LSI2"/>
<gene>
    <name evidence="1" type="ORF">Anapl_04999</name>
</gene>
<accession>R0LSI2</accession>
<organism evidence="1 2">
    <name type="scientific">Anas platyrhynchos</name>
    <name type="common">Mallard</name>
    <name type="synonym">Anas boschas</name>
    <dbReference type="NCBI Taxonomy" id="8839"/>
    <lineage>
        <taxon>Eukaryota</taxon>
        <taxon>Metazoa</taxon>
        <taxon>Chordata</taxon>
        <taxon>Craniata</taxon>
        <taxon>Vertebrata</taxon>
        <taxon>Euteleostomi</taxon>
        <taxon>Archelosauria</taxon>
        <taxon>Archosauria</taxon>
        <taxon>Dinosauria</taxon>
        <taxon>Saurischia</taxon>
        <taxon>Theropoda</taxon>
        <taxon>Coelurosauria</taxon>
        <taxon>Aves</taxon>
        <taxon>Neognathae</taxon>
        <taxon>Galloanserae</taxon>
        <taxon>Anseriformes</taxon>
        <taxon>Anatidae</taxon>
        <taxon>Anatinae</taxon>
        <taxon>Anas</taxon>
    </lineage>
</organism>
<sequence>MWDVVPRCSGCSLSYCTTNTVYDFLTREEEIPREALAPALGTRWSDKTFEAPLIVLTTQPLTANGSLETKLTLDTYMLLFKISCLNQKLDDMREKGKICNVEYGPELDSFDQRVSSGGMENCSFCSSEPCASSTAESLDERLGSSLEGGCQGYNHATVLLLGYNAFPFLSVCEVQTKKTRPLQQPGNYFQEVSLVHEAVKFLLIPGDVKALSIGGNGGSRGQKEADEKLGAQAGLQKTEAAGKSHHFVIRVDLFRCLLPYAMDVVKGLGLQTFRYAAMTISSQRLLMTLWVYRQSKKSNKKQAPISIPYSTLTLSNTERFLWALNCSTEMSPDPAVSGKCPGETYGKHVL</sequence>
<proteinExistence type="predicted"/>
<evidence type="ECO:0000313" key="1">
    <source>
        <dbReference type="EMBL" id="EOB04710.1"/>
    </source>
</evidence>
<keyword evidence="2" id="KW-1185">Reference proteome</keyword>
<evidence type="ECO:0000313" key="2">
    <source>
        <dbReference type="Proteomes" id="UP000296049"/>
    </source>
</evidence>